<dbReference type="InterPro" id="IPR014457">
    <property type="entry name" value="UCP010260"/>
</dbReference>
<accession>A0A3D3R0L9</accession>
<dbReference type="PIRSF" id="PIRSF010260">
    <property type="entry name" value="UCP010260"/>
    <property type="match status" value="1"/>
</dbReference>
<organism evidence="2 3">
    <name type="scientific">Gimesia maris</name>
    <dbReference type="NCBI Taxonomy" id="122"/>
    <lineage>
        <taxon>Bacteria</taxon>
        <taxon>Pseudomonadati</taxon>
        <taxon>Planctomycetota</taxon>
        <taxon>Planctomycetia</taxon>
        <taxon>Planctomycetales</taxon>
        <taxon>Planctomycetaceae</taxon>
        <taxon>Gimesia</taxon>
    </lineage>
</organism>
<dbReference type="Pfam" id="PF09348">
    <property type="entry name" value="DUF1990"/>
    <property type="match status" value="1"/>
</dbReference>
<name>A0A3D3R0L9_9PLAN</name>
<dbReference type="InterPro" id="IPR018960">
    <property type="entry name" value="DUF1990"/>
</dbReference>
<dbReference type="EMBL" id="DQAY01000008">
    <property type="protein sequence ID" value="HCO21632.1"/>
    <property type="molecule type" value="Genomic_DNA"/>
</dbReference>
<proteinExistence type="predicted"/>
<protein>
    <submittedName>
        <fullName evidence="2">DUF1990 domain-containing protein</fullName>
    </submittedName>
</protein>
<evidence type="ECO:0000259" key="1">
    <source>
        <dbReference type="Pfam" id="PF09348"/>
    </source>
</evidence>
<dbReference type="AlphaFoldDB" id="A0A3D3R0L9"/>
<comment type="caution">
    <text evidence="2">The sequence shown here is derived from an EMBL/GenBank/DDBJ whole genome shotgun (WGS) entry which is preliminary data.</text>
</comment>
<dbReference type="PANTHER" id="PTHR34202:SF1">
    <property type="entry name" value="UPF0548 PROTEIN"/>
    <property type="match status" value="1"/>
</dbReference>
<dbReference type="PANTHER" id="PTHR34202">
    <property type="entry name" value="UPF0548 PROTEIN"/>
    <property type="match status" value="1"/>
</dbReference>
<feature type="domain" description="DUF1990" evidence="1">
    <location>
        <begin position="25"/>
        <end position="186"/>
    </location>
</feature>
<evidence type="ECO:0000313" key="3">
    <source>
        <dbReference type="Proteomes" id="UP000263642"/>
    </source>
</evidence>
<dbReference type="Proteomes" id="UP000263642">
    <property type="component" value="Unassembled WGS sequence"/>
</dbReference>
<reference evidence="2 3" key="1">
    <citation type="journal article" date="2018" name="Nat. Biotechnol.">
        <title>A standardized bacterial taxonomy based on genome phylogeny substantially revises the tree of life.</title>
        <authorList>
            <person name="Parks D.H."/>
            <person name="Chuvochina M."/>
            <person name="Waite D.W."/>
            <person name="Rinke C."/>
            <person name="Skarshewski A."/>
            <person name="Chaumeil P.A."/>
            <person name="Hugenholtz P."/>
        </authorList>
    </citation>
    <scope>NUCLEOTIDE SEQUENCE [LARGE SCALE GENOMIC DNA]</scope>
    <source>
        <strain evidence="2">UBA9375</strain>
    </source>
</reference>
<evidence type="ECO:0000313" key="2">
    <source>
        <dbReference type="EMBL" id="HCO21632.1"/>
    </source>
</evidence>
<sequence>MFLLQQPKEKQIDDFIEVQAQLEFTYSSLGATRSPAPPDGFQVDHNRICLGQGRAVYEQAKRALQDWQHFRLNWVSLHRQEEALPEPGQTVAILAHALGLWVLNASRVVYVLEETEPVQRYAFAYGTLPEHAECGEERFQVEWRADDDSVWYDLYAFSRPQQLLSKIAYPYVRRKQKQFARDSLQAMQTAVGKDKK</sequence>
<gene>
    <name evidence="2" type="ORF">DIT97_00620</name>
</gene>